<dbReference type="Proteomes" id="UP000310200">
    <property type="component" value="Unassembled WGS sequence"/>
</dbReference>
<proteinExistence type="predicted"/>
<reference evidence="2 3" key="1">
    <citation type="journal article" date="2019" name="Philos. Trans. R. Soc. Lond., B, Biol. Sci.">
        <title>Ant behaviour and brain gene expression of defending hosts depend on the ecological success of the intruding social parasite.</title>
        <authorList>
            <person name="Kaur R."/>
            <person name="Stoldt M."/>
            <person name="Jongepier E."/>
            <person name="Feldmeyer B."/>
            <person name="Menzel F."/>
            <person name="Bornberg-Bauer E."/>
            <person name="Foitzik S."/>
        </authorList>
    </citation>
    <scope>NUCLEOTIDE SEQUENCE [LARGE SCALE GENOMIC DNA]</scope>
    <source>
        <tissue evidence="2">Whole body</tissue>
    </source>
</reference>
<dbReference type="STRING" id="300112.A0A4S2JBL6"/>
<accession>A0A4S2JBL6</accession>
<name>A0A4S2JBL6_9HYME</name>
<dbReference type="EMBL" id="QBLH01003980">
    <property type="protein sequence ID" value="TGZ31857.1"/>
    <property type="molecule type" value="Genomic_DNA"/>
</dbReference>
<organism evidence="2 3">
    <name type="scientific">Temnothorax longispinosus</name>
    <dbReference type="NCBI Taxonomy" id="300112"/>
    <lineage>
        <taxon>Eukaryota</taxon>
        <taxon>Metazoa</taxon>
        <taxon>Ecdysozoa</taxon>
        <taxon>Arthropoda</taxon>
        <taxon>Hexapoda</taxon>
        <taxon>Insecta</taxon>
        <taxon>Pterygota</taxon>
        <taxon>Neoptera</taxon>
        <taxon>Endopterygota</taxon>
        <taxon>Hymenoptera</taxon>
        <taxon>Apocrita</taxon>
        <taxon>Aculeata</taxon>
        <taxon>Formicoidea</taxon>
        <taxon>Formicidae</taxon>
        <taxon>Myrmicinae</taxon>
        <taxon>Temnothorax</taxon>
    </lineage>
</organism>
<gene>
    <name evidence="2" type="ORF">DBV15_01207</name>
</gene>
<keyword evidence="3" id="KW-1185">Reference proteome</keyword>
<feature type="transmembrane region" description="Helical" evidence="1">
    <location>
        <begin position="80"/>
        <end position="102"/>
    </location>
</feature>
<protein>
    <submittedName>
        <fullName evidence="2">Uncharacterized protein</fullName>
    </submittedName>
</protein>
<evidence type="ECO:0000313" key="2">
    <source>
        <dbReference type="EMBL" id="TGZ31857.1"/>
    </source>
</evidence>
<sequence length="103" mass="11916">NYIIYSYRIERAIQICISNNIKVQNEILAYKGIIHAVDIHRKAITLNTNLLHKSIICAIDIQRKAIAYCELIRSTFEVTFMALMGIAVITLSFNIFRVSFVYF</sequence>
<keyword evidence="1" id="KW-0472">Membrane</keyword>
<keyword evidence="1" id="KW-1133">Transmembrane helix</keyword>
<evidence type="ECO:0000256" key="1">
    <source>
        <dbReference type="SAM" id="Phobius"/>
    </source>
</evidence>
<feature type="non-terminal residue" evidence="2">
    <location>
        <position position="1"/>
    </location>
</feature>
<evidence type="ECO:0000313" key="3">
    <source>
        <dbReference type="Proteomes" id="UP000310200"/>
    </source>
</evidence>
<keyword evidence="1" id="KW-0812">Transmembrane</keyword>
<dbReference type="AlphaFoldDB" id="A0A4S2JBL6"/>
<comment type="caution">
    <text evidence="2">The sequence shown here is derived from an EMBL/GenBank/DDBJ whole genome shotgun (WGS) entry which is preliminary data.</text>
</comment>